<evidence type="ECO:0000313" key="2">
    <source>
        <dbReference type="EMBL" id="PJF01608.1"/>
    </source>
</evidence>
<protein>
    <submittedName>
        <fullName evidence="2">Ubiquinone biosynthesis protein UbiE</fullName>
    </submittedName>
</protein>
<accession>A0A2M8MBM9</accession>
<sequence>MPGDTTTSRPLGVALTISRHDVTHHFALRAATYDRSSSWCTDSALGELLLDMTAPRQGDRVLDVACGTGLVSRLFTGRVAEVVGVDVTEEMAEQAGPHLSRLVVASAEDLPFEDDEFDLVVCRQGVQFMDLPAAVEEMVRVVRPGGRVVIINLCAYDERDRAEYFEILRLRNPVRRHFFLPADLTDLLREAGCEPEEARSYVSVEDVDVWSDNGAIEEERREAIRAVYRDASPDFRELHAVREDDGRFVDHMLFVLAAGIKPSLPRSGPADS</sequence>
<gene>
    <name evidence="2" type="ORF">CUT44_02850</name>
</gene>
<dbReference type="PANTHER" id="PTHR43591">
    <property type="entry name" value="METHYLTRANSFERASE"/>
    <property type="match status" value="1"/>
</dbReference>
<evidence type="ECO:0000259" key="1">
    <source>
        <dbReference type="Pfam" id="PF08241"/>
    </source>
</evidence>
<dbReference type="Proteomes" id="UP000230407">
    <property type="component" value="Unassembled WGS sequence"/>
</dbReference>
<comment type="caution">
    <text evidence="2">The sequence shown here is derived from an EMBL/GenBank/DDBJ whole genome shotgun (WGS) entry which is preliminary data.</text>
</comment>
<proteinExistence type="predicted"/>
<dbReference type="CDD" id="cd02440">
    <property type="entry name" value="AdoMet_MTases"/>
    <property type="match status" value="1"/>
</dbReference>
<dbReference type="InterPro" id="IPR013216">
    <property type="entry name" value="Methyltransf_11"/>
</dbReference>
<reference evidence="2 3" key="1">
    <citation type="submission" date="2017-11" db="EMBL/GenBank/DDBJ databases">
        <title>Streptomyces carmine sp. nov., a novel actinomycete isolated from Sophora alopecuroides in Xinjiang, China.</title>
        <authorList>
            <person name="Wang Y."/>
            <person name="Luo X."/>
            <person name="Wan C."/>
            <person name="Zhang L."/>
        </authorList>
    </citation>
    <scope>NUCLEOTIDE SEQUENCE [LARGE SCALE GENOMIC DNA]</scope>
    <source>
        <strain evidence="2 3">TRM SA0054</strain>
    </source>
</reference>
<dbReference type="GO" id="GO:0008757">
    <property type="term" value="F:S-adenosylmethionine-dependent methyltransferase activity"/>
    <property type="evidence" value="ECO:0007669"/>
    <property type="project" value="InterPro"/>
</dbReference>
<keyword evidence="2" id="KW-0830">Ubiquinone</keyword>
<feature type="domain" description="Methyltransferase type 11" evidence="1">
    <location>
        <begin position="62"/>
        <end position="150"/>
    </location>
</feature>
<organism evidence="2 3">
    <name type="scientific">Streptomyces carminius</name>
    <dbReference type="NCBI Taxonomy" id="2665496"/>
    <lineage>
        <taxon>Bacteria</taxon>
        <taxon>Bacillati</taxon>
        <taxon>Actinomycetota</taxon>
        <taxon>Actinomycetes</taxon>
        <taxon>Kitasatosporales</taxon>
        <taxon>Streptomycetaceae</taxon>
        <taxon>Streptomyces</taxon>
    </lineage>
</organism>
<dbReference type="Pfam" id="PF08241">
    <property type="entry name" value="Methyltransf_11"/>
    <property type="match status" value="1"/>
</dbReference>
<dbReference type="Gene3D" id="3.40.50.150">
    <property type="entry name" value="Vaccinia Virus protein VP39"/>
    <property type="match status" value="1"/>
</dbReference>
<dbReference type="EMBL" id="PGGW01000010">
    <property type="protein sequence ID" value="PJF01608.1"/>
    <property type="molecule type" value="Genomic_DNA"/>
</dbReference>
<dbReference type="AlphaFoldDB" id="A0A2M8MBM9"/>
<name>A0A2M8MBM9_9ACTN</name>
<keyword evidence="3" id="KW-1185">Reference proteome</keyword>
<dbReference type="SUPFAM" id="SSF53335">
    <property type="entry name" value="S-adenosyl-L-methionine-dependent methyltransferases"/>
    <property type="match status" value="1"/>
</dbReference>
<dbReference type="InterPro" id="IPR029063">
    <property type="entry name" value="SAM-dependent_MTases_sf"/>
</dbReference>
<evidence type="ECO:0000313" key="3">
    <source>
        <dbReference type="Proteomes" id="UP000230407"/>
    </source>
</evidence>